<accession>A0ABT3FSS6</accession>
<comment type="caution">
    <text evidence="1">The sequence shown here is derived from an EMBL/GenBank/DDBJ whole genome shotgun (WGS) entry which is preliminary data.</text>
</comment>
<evidence type="ECO:0000313" key="2">
    <source>
        <dbReference type="Proteomes" id="UP001207930"/>
    </source>
</evidence>
<dbReference type="SUPFAM" id="SSF53649">
    <property type="entry name" value="Alkaline phosphatase-like"/>
    <property type="match status" value="1"/>
</dbReference>
<dbReference type="Proteomes" id="UP001207930">
    <property type="component" value="Unassembled WGS sequence"/>
</dbReference>
<dbReference type="InterPro" id="IPR010869">
    <property type="entry name" value="DUF1501"/>
</dbReference>
<evidence type="ECO:0000313" key="1">
    <source>
        <dbReference type="EMBL" id="MCW1886632.1"/>
    </source>
</evidence>
<dbReference type="PANTHER" id="PTHR43737">
    <property type="entry name" value="BLL7424 PROTEIN"/>
    <property type="match status" value="1"/>
</dbReference>
<protein>
    <submittedName>
        <fullName evidence="1">DUF1501 domain-containing protein</fullName>
    </submittedName>
</protein>
<dbReference type="EMBL" id="JAPDDS010000011">
    <property type="protein sequence ID" value="MCW1886632.1"/>
    <property type="molecule type" value="Genomic_DNA"/>
</dbReference>
<dbReference type="InterPro" id="IPR017850">
    <property type="entry name" value="Alkaline_phosphatase_core_sf"/>
</dbReference>
<sequence length="435" mass="47498">MNASDFNRFDEPTRRRFITNAAKMYLGVQLMPFFNSAASAAPTGAKEAAAAKAKSVIYLYMSGGMSHLDTFDPKPKKKEVMGPTEAIPTKATDIFVGKSLPKTAEVMDKVCVINSLTSRQGAHEQGTYIMHTSYDMRGTVKHPSLGAWVMKLGGRHNPDIPGYVAIDSSQEYSGGGFFGAKYAAAPIGSPTDGLQDSHKPGGVSKQDFESRLSLADRLNKQFHGKYQNADVKAYEELYQEAIRLMNSKDLKAFNIKDESASVRAMYGEGRFAQGCMLARRLVEHGVRFVEVQLGGWDTHYDNFAAVEGRCKEFDQAYAGLLSDLEKKGMLKDTLVVVATEFGRTPTIKTEHQNGRDHHPAAFTCLLAGGGVKGGYKHGETDAKGERVKEKPVTVQDFNATIACALGLPHDLTVMSPTGRPFQFADQGKPVMDVFA</sequence>
<proteinExistence type="predicted"/>
<dbReference type="RefSeq" id="WP_264502587.1">
    <property type="nucleotide sequence ID" value="NZ_JAPDDS010000011.1"/>
</dbReference>
<name>A0ABT3FSS6_9BACT</name>
<dbReference type="Pfam" id="PF07394">
    <property type="entry name" value="DUF1501"/>
    <property type="match status" value="1"/>
</dbReference>
<dbReference type="PANTHER" id="PTHR43737:SF1">
    <property type="entry name" value="DUF1501 DOMAIN-CONTAINING PROTEIN"/>
    <property type="match status" value="1"/>
</dbReference>
<keyword evidence="2" id="KW-1185">Reference proteome</keyword>
<organism evidence="1 2">
    <name type="scientific">Luteolibacter flavescens</name>
    <dbReference type="NCBI Taxonomy" id="1859460"/>
    <lineage>
        <taxon>Bacteria</taxon>
        <taxon>Pseudomonadati</taxon>
        <taxon>Verrucomicrobiota</taxon>
        <taxon>Verrucomicrobiia</taxon>
        <taxon>Verrucomicrobiales</taxon>
        <taxon>Verrucomicrobiaceae</taxon>
        <taxon>Luteolibacter</taxon>
    </lineage>
</organism>
<gene>
    <name evidence="1" type="ORF">OKA04_17975</name>
</gene>
<reference evidence="1 2" key="1">
    <citation type="submission" date="2022-10" db="EMBL/GenBank/DDBJ databases">
        <title>Luteolibacter flavescens strain MCCC 1K03193, whole genome shotgun sequencing project.</title>
        <authorList>
            <person name="Zhao G."/>
            <person name="Shen L."/>
        </authorList>
    </citation>
    <scope>NUCLEOTIDE SEQUENCE [LARGE SCALE GENOMIC DNA]</scope>
    <source>
        <strain evidence="1 2">MCCC 1K03193</strain>
    </source>
</reference>